<dbReference type="PANTHER" id="PTHR42923:SF46">
    <property type="entry name" value="AMINE OXIDASE"/>
    <property type="match status" value="1"/>
</dbReference>
<dbReference type="SUPFAM" id="SSF51905">
    <property type="entry name" value="FAD/NAD(P)-binding domain"/>
    <property type="match status" value="1"/>
</dbReference>
<reference evidence="3 5" key="2">
    <citation type="journal article" date="2018" name="Syst. Appl. Microbiol.">
        <title>Characterization and high-quality draft genome sequence of Herbivorax saccincola A7, an anaerobic, alkaliphilic, thermophilic, cellulolytic, and xylanolytic bacterium.</title>
        <authorList>
            <person name="Aikawa S."/>
            <person name="Baramee S."/>
            <person name="Sermsathanaswadi J."/>
            <person name="Thianheng P."/>
            <person name="Tachaapaikoon C."/>
            <person name="Shikata A."/>
            <person name="Waeonukul R."/>
            <person name="Pason P."/>
            <person name="Ratanakhanokchai K."/>
            <person name="Kosugi A."/>
        </authorList>
    </citation>
    <scope>NUCLEOTIDE SEQUENCE [LARGE SCALE GENOMIC DNA]</scope>
    <source>
        <strain evidence="3 5">A7</strain>
    </source>
</reference>
<dbReference type="InterPro" id="IPR036188">
    <property type="entry name" value="FAD/NAD-bd_sf"/>
</dbReference>
<reference evidence="2 4" key="1">
    <citation type="submission" date="2017-12" db="EMBL/GenBank/DDBJ databases">
        <title>Complete genome sequence of Herbivorax saccincola GGR1, a novel Cellulosome-producing hydrolytic bacterium in a thermophilic biogas plant, established by Illumina and Nanopore MinION sequencing.</title>
        <authorList>
            <person name="Pechtl A."/>
            <person name="Ruckert C."/>
            <person name="Koeck D.E."/>
            <person name="Maus I."/>
            <person name="Winkler A."/>
            <person name="Kalinowski J."/>
            <person name="Puhler A."/>
            <person name="Schwarz W.W."/>
            <person name="Zverlov V.V."/>
            <person name="Schluter A."/>
            <person name="Liebl W."/>
        </authorList>
    </citation>
    <scope>NUCLEOTIDE SEQUENCE [LARGE SCALE GENOMIC DNA]</scope>
    <source>
        <strain evidence="2">GGR1</strain>
        <strain evidence="4">SR1</strain>
    </source>
</reference>
<dbReference type="PANTHER" id="PTHR42923">
    <property type="entry name" value="PROTOPORPHYRINOGEN OXIDASE"/>
    <property type="match status" value="1"/>
</dbReference>
<dbReference type="PRINTS" id="PR00419">
    <property type="entry name" value="ADXRDTASE"/>
</dbReference>
<dbReference type="OrthoDB" id="9804542at2"/>
<dbReference type="EC" id="1.4.3.10" evidence="2"/>
<evidence type="ECO:0000313" key="2">
    <source>
        <dbReference type="EMBL" id="AUG56622.1"/>
    </source>
</evidence>
<keyword evidence="2" id="KW-0560">Oxidoreductase</keyword>
<dbReference type="EMBL" id="NEMB01000003">
    <property type="protein sequence ID" value="PQQ66691.1"/>
    <property type="molecule type" value="Genomic_DNA"/>
</dbReference>
<dbReference type="NCBIfam" id="NF005560">
    <property type="entry name" value="PRK07233.1"/>
    <property type="match status" value="1"/>
</dbReference>
<evidence type="ECO:0000313" key="3">
    <source>
        <dbReference type="EMBL" id="PQQ66691.1"/>
    </source>
</evidence>
<feature type="domain" description="Amine oxidase" evidence="1">
    <location>
        <begin position="11"/>
        <end position="425"/>
    </location>
</feature>
<evidence type="ECO:0000313" key="5">
    <source>
        <dbReference type="Proteomes" id="UP000239720"/>
    </source>
</evidence>
<dbReference type="KEGG" id="hsc:HVS_03370"/>
<name>A0A2K9DYP7_9FIRM</name>
<dbReference type="GO" id="GO:0050232">
    <property type="term" value="F:putrescine oxidase activity"/>
    <property type="evidence" value="ECO:0007669"/>
    <property type="project" value="UniProtKB-EC"/>
</dbReference>
<accession>A0A2K9DYP7</accession>
<keyword evidence="4" id="KW-1185">Reference proteome</keyword>
<dbReference type="RefSeq" id="WP_101299189.1">
    <property type="nucleotide sequence ID" value="NZ_CP025197.1"/>
</dbReference>
<dbReference type="AlphaFoldDB" id="A0A2K9DYP7"/>
<dbReference type="InterPro" id="IPR002937">
    <property type="entry name" value="Amino_oxidase"/>
</dbReference>
<evidence type="ECO:0000313" key="4">
    <source>
        <dbReference type="Proteomes" id="UP000233534"/>
    </source>
</evidence>
<evidence type="ECO:0000259" key="1">
    <source>
        <dbReference type="Pfam" id="PF01593"/>
    </source>
</evidence>
<dbReference type="Proteomes" id="UP000233534">
    <property type="component" value="Chromosome"/>
</dbReference>
<organism evidence="2 4">
    <name type="scientific">Acetivibrio saccincola</name>
    <dbReference type="NCBI Taxonomy" id="1677857"/>
    <lineage>
        <taxon>Bacteria</taxon>
        <taxon>Bacillati</taxon>
        <taxon>Bacillota</taxon>
        <taxon>Clostridia</taxon>
        <taxon>Eubacteriales</taxon>
        <taxon>Oscillospiraceae</taxon>
        <taxon>Acetivibrio</taxon>
    </lineage>
</organism>
<protein>
    <submittedName>
        <fullName evidence="3">Amine oxidase</fullName>
    </submittedName>
    <submittedName>
        <fullName evidence="2">Putrescine oxidase</fullName>
        <ecNumber evidence="2">1.4.3.10</ecNumber>
    </submittedName>
</protein>
<dbReference type="Pfam" id="PF01593">
    <property type="entry name" value="Amino_oxidase"/>
    <property type="match status" value="1"/>
</dbReference>
<dbReference type="InterPro" id="IPR050464">
    <property type="entry name" value="Zeta_carotene_desat/Oxidored"/>
</dbReference>
<dbReference type="Gene3D" id="3.50.50.60">
    <property type="entry name" value="FAD/NAD(P)-binding domain"/>
    <property type="match status" value="1"/>
</dbReference>
<dbReference type="EMBL" id="CP025197">
    <property type="protein sequence ID" value="AUG56622.1"/>
    <property type="molecule type" value="Genomic_DNA"/>
</dbReference>
<dbReference type="Proteomes" id="UP000239720">
    <property type="component" value="Unassembled WGS sequence"/>
</dbReference>
<sequence>MNICIVGAGATGLVAANELVKKGHKVTIFEAEESHGGLAKTMTIGNEKLEVYYHHIFTGDTEIIKLIDELGLSSELMWLESKNSLYINQKLYPFTSPVDLLLFKELSFVERIKMGMLVFKAKFIKHWKNLENITSKDWIIKNAGNNVYEKVWGPLLNSKFDCDSDKISGTWIWNKFKLRGSTRGKNINKELLGYMKGSFGILYDKLVEKIKEGGGKIYYSSAVDRIQPQEDKTLNVYSNGKSCNFDRVIVTTAPGILNKMDVPLTKEYREKLSKTKYKANICMILELDGKLSDYYWVAIARKDFPFVLLIEHTNLVKDAGYGSHIVYLSRYLDQKNKMYSMSDEEIQREFIKYLKIMFPNFDKSSIKRVHINRADYAQPVVVQQYSKILPEMKTPVENLFLASMAQIYPEDRGQNYAVRLGIQVADMVG</sequence>
<proteinExistence type="predicted"/>
<gene>
    <name evidence="2" type="primary">puo</name>
    <name evidence="3" type="ORF">B9R14_07990</name>
    <name evidence="2" type="ORF">HVS_03370</name>
</gene>